<comment type="caution">
    <text evidence="1">The sequence shown here is derived from an EMBL/GenBank/DDBJ whole genome shotgun (WGS) entry which is preliminary data.</text>
</comment>
<reference evidence="1 2" key="1">
    <citation type="submission" date="2017-09" db="EMBL/GenBank/DDBJ databases">
        <title>Genomics of the genus Arcobacter.</title>
        <authorList>
            <person name="Perez-Cataluna A."/>
            <person name="Figueras M.J."/>
            <person name="Salas-Masso N."/>
        </authorList>
    </citation>
    <scope>NUCLEOTIDE SEQUENCE [LARGE SCALE GENOMIC DNA]</scope>
    <source>
        <strain evidence="1 2">F156-34</strain>
    </source>
</reference>
<evidence type="ECO:0008006" key="3">
    <source>
        <dbReference type="Google" id="ProtNLM"/>
    </source>
</evidence>
<dbReference type="InterPro" id="IPR046239">
    <property type="entry name" value="DUF6272"/>
</dbReference>
<evidence type="ECO:0000313" key="2">
    <source>
        <dbReference type="Proteomes" id="UP000289718"/>
    </source>
</evidence>
<dbReference type="NCBIfam" id="NF038262">
    <property type="entry name" value="SiaB_fam_kinase"/>
    <property type="match status" value="1"/>
</dbReference>
<proteinExistence type="predicted"/>
<dbReference type="OrthoDB" id="5365713at2"/>
<gene>
    <name evidence="1" type="ORF">CP965_10750</name>
</gene>
<dbReference type="EMBL" id="NXIE01000004">
    <property type="protein sequence ID" value="RXK12337.1"/>
    <property type="molecule type" value="Genomic_DNA"/>
</dbReference>
<evidence type="ECO:0000313" key="1">
    <source>
        <dbReference type="EMBL" id="RXK12337.1"/>
    </source>
</evidence>
<sequence length="155" mass="18015">MTEALEKEAQKCDLNMGLANNIFTIFIELAQNMMNYSKNKTLNNKEPNSEGLIIVTKDEKGKYYIHSQNIVSIDDKNKLENKLNHINTLSNEKIKEEYKELRRSGKLTHEKGGGIGFYEIAKKSDKIDFEFKNINNDKFYFHFIAEINTNKENSI</sequence>
<dbReference type="AlphaFoldDB" id="A0A4Q1B1F6"/>
<protein>
    <recommendedName>
        <fullName evidence="3">Histidine kinase/HSP90-like ATPase domain-containing protein</fullName>
    </recommendedName>
</protein>
<keyword evidence="2" id="KW-1185">Reference proteome</keyword>
<name>A0A4Q1B1F6_9BACT</name>
<dbReference type="Pfam" id="PF19788">
    <property type="entry name" value="DUF6272"/>
    <property type="match status" value="1"/>
</dbReference>
<organism evidence="1 2">
    <name type="scientific">Halarcobacter mediterraneus</name>
    <dbReference type="NCBI Taxonomy" id="2023153"/>
    <lineage>
        <taxon>Bacteria</taxon>
        <taxon>Pseudomonadati</taxon>
        <taxon>Campylobacterota</taxon>
        <taxon>Epsilonproteobacteria</taxon>
        <taxon>Campylobacterales</taxon>
        <taxon>Arcobacteraceae</taxon>
        <taxon>Halarcobacter</taxon>
    </lineage>
</organism>
<dbReference type="Proteomes" id="UP000289718">
    <property type="component" value="Unassembled WGS sequence"/>
</dbReference>
<accession>A0A4Q1B1F6</accession>